<evidence type="ECO:0000256" key="7">
    <source>
        <dbReference type="SAM" id="MobiDB-lite"/>
    </source>
</evidence>
<keyword evidence="2" id="KW-0732">Signal</keyword>
<evidence type="ECO:0000259" key="9">
    <source>
        <dbReference type="PROSITE" id="PS50026"/>
    </source>
</evidence>
<keyword evidence="11" id="KW-1185">Reference proteome</keyword>
<feature type="region of interest" description="Disordered" evidence="7">
    <location>
        <begin position="592"/>
        <end position="630"/>
    </location>
</feature>
<keyword evidence="3" id="KW-0677">Repeat</keyword>
<dbReference type="Gene3D" id="3.20.20.80">
    <property type="entry name" value="Glycosidases"/>
    <property type="match status" value="1"/>
</dbReference>
<dbReference type="InterPro" id="IPR024731">
    <property type="entry name" value="NELL2-like_EGF"/>
</dbReference>
<dbReference type="SMART" id="SM00179">
    <property type="entry name" value="EGF_CA"/>
    <property type="match status" value="8"/>
</dbReference>
<feature type="transmembrane region" description="Helical" evidence="8">
    <location>
        <begin position="463"/>
        <end position="489"/>
    </location>
</feature>
<protein>
    <submittedName>
        <fullName evidence="10">Fibrillin-1</fullName>
    </submittedName>
</protein>
<dbReference type="PROSITE" id="PS00010">
    <property type="entry name" value="ASX_HYDROXYL"/>
    <property type="match status" value="7"/>
</dbReference>
<dbReference type="SUPFAM" id="SSF57196">
    <property type="entry name" value="EGF/Laminin"/>
    <property type="match status" value="2"/>
</dbReference>
<dbReference type="InterPro" id="IPR000152">
    <property type="entry name" value="EGF-type_Asp/Asn_hydroxyl_site"/>
</dbReference>
<dbReference type="InterPro" id="IPR009030">
    <property type="entry name" value="Growth_fac_rcpt_cys_sf"/>
</dbReference>
<reference evidence="10" key="1">
    <citation type="submission" date="2023-03" db="EMBL/GenBank/DDBJ databases">
        <authorList>
            <person name="Steffen K."/>
            <person name="Cardenas P."/>
        </authorList>
    </citation>
    <scope>NUCLEOTIDE SEQUENCE</scope>
</reference>
<dbReference type="Pfam" id="PF12947">
    <property type="entry name" value="EGF_3"/>
    <property type="match status" value="7"/>
</dbReference>
<keyword evidence="4" id="KW-1015">Disulfide bond</keyword>
<organism evidence="10 11">
    <name type="scientific">Geodia barretti</name>
    <name type="common">Barrett's horny sponge</name>
    <dbReference type="NCBI Taxonomy" id="519541"/>
    <lineage>
        <taxon>Eukaryota</taxon>
        <taxon>Metazoa</taxon>
        <taxon>Porifera</taxon>
        <taxon>Demospongiae</taxon>
        <taxon>Heteroscleromorpha</taxon>
        <taxon>Tetractinellida</taxon>
        <taxon>Astrophorina</taxon>
        <taxon>Geodiidae</taxon>
        <taxon>Geodia</taxon>
    </lineage>
</organism>
<evidence type="ECO:0000256" key="5">
    <source>
        <dbReference type="ARBA" id="ARBA00023180"/>
    </source>
</evidence>
<feature type="region of interest" description="Disordered" evidence="7">
    <location>
        <begin position="701"/>
        <end position="725"/>
    </location>
</feature>
<dbReference type="Pfam" id="PF02836">
    <property type="entry name" value="Glyco_hydro_2_C"/>
    <property type="match status" value="1"/>
</dbReference>
<proteinExistence type="predicted"/>
<accession>A0AA35WEP7</accession>
<dbReference type="GO" id="GO:0005975">
    <property type="term" value="P:carbohydrate metabolic process"/>
    <property type="evidence" value="ECO:0007669"/>
    <property type="project" value="InterPro"/>
</dbReference>
<dbReference type="InterPro" id="IPR000742">
    <property type="entry name" value="EGF"/>
</dbReference>
<dbReference type="GO" id="GO:0005615">
    <property type="term" value="C:extracellular space"/>
    <property type="evidence" value="ECO:0007669"/>
    <property type="project" value="TreeGrafter"/>
</dbReference>
<keyword evidence="8" id="KW-0472">Membrane</keyword>
<evidence type="ECO:0000256" key="8">
    <source>
        <dbReference type="SAM" id="Phobius"/>
    </source>
</evidence>
<dbReference type="PROSITE" id="PS01186">
    <property type="entry name" value="EGF_2"/>
    <property type="match status" value="7"/>
</dbReference>
<feature type="compositionally biased region" description="Low complexity" evidence="7">
    <location>
        <begin position="594"/>
        <end position="606"/>
    </location>
</feature>
<dbReference type="AlphaFoldDB" id="A0AA35WEP7"/>
<dbReference type="EMBL" id="CASHTH010001368">
    <property type="protein sequence ID" value="CAI8014501.1"/>
    <property type="molecule type" value="Genomic_DNA"/>
</dbReference>
<dbReference type="GO" id="GO:0005509">
    <property type="term" value="F:calcium ion binding"/>
    <property type="evidence" value="ECO:0007669"/>
    <property type="project" value="InterPro"/>
</dbReference>
<sequence>MFADNMPYDQDLCTQFMDVITTNRYYSWYYDPGHTDTIATRLATDLEDWFRTHGKPMMLTEYGAGTVAGIHRMEVLLNTWPVFDQFRDSFLIGEMVWNFADFQTDQATTRVDGNKKVGGGCEGEECSIDRVCTFSNGTQGVEEGLCTECSCSEGYSGPACANINECAGNSTCDDNADCVDSDGSYWCQCLPGFQGDGYNCTDINECDNVTCGENAECLNTEGSYSCECKSGFTGDGYNCTDINECVGSNACDDNAACNDTDGSYLCWCKSGFQGDGYSCADINECENVTCGENAECLNTEGSYSYIDECLNVTCGQNATCDNTVGTYSCHCDSGFVGDGYNCSNVNECEGSNACDDNADCVDSDGSYWCQCLPGFQGDGYNCTDINECENVTCGENAECLNTEGSYSCGCKSGFTGDGYNCTDINECENETCGENAECLNTEGSYSCGCKSGFTGDGYNCTDLAMVVTLAVSALVLTLIVILLLVLLCLRILRPKAITFDEITVKELDPFYSPKLRGQSIMSIHSEYEQLYTASPTHPPEPFDALLESVPVDENETDPVIRENTPDSSQDRVVLKDKKVSLADKPLDSDNFQLSSCVSGSDDSQSSPYIDEESLSDPRRAGNIPRPHKNELTYFSDNYTVSAIGPVGEGDNDSCSSENSSSSSKRLFLSQTCKTLSSGYVEDSFGVCGPFVFQSAAKWEEMEDEGERGEKGARGEVEDQDGSKIPDLTGGYVFSGIENEQESQSKSGGYNQSAYIFTTGCGMTEFTNLDEAIFVSDPN</sequence>
<feature type="domain" description="EGF-like" evidence="9">
    <location>
        <begin position="241"/>
        <end position="280"/>
    </location>
</feature>
<evidence type="ECO:0000256" key="4">
    <source>
        <dbReference type="ARBA" id="ARBA00023157"/>
    </source>
</evidence>
<dbReference type="FunFam" id="2.10.25.10:FF:000038">
    <property type="entry name" value="Fibrillin 2"/>
    <property type="match status" value="7"/>
</dbReference>
<keyword evidence="5" id="KW-0325">Glycoprotein</keyword>
<dbReference type="SUPFAM" id="SSF57184">
    <property type="entry name" value="Growth factor receptor domain"/>
    <property type="match status" value="2"/>
</dbReference>
<feature type="domain" description="EGF-like" evidence="9">
    <location>
        <begin position="384"/>
        <end position="422"/>
    </location>
</feature>
<evidence type="ECO:0000256" key="3">
    <source>
        <dbReference type="ARBA" id="ARBA00022737"/>
    </source>
</evidence>
<name>A0AA35WEP7_GEOBA</name>
<gene>
    <name evidence="10" type="ORF">GBAR_LOCUS9047</name>
</gene>
<keyword evidence="1 6" id="KW-0245">EGF-like domain</keyword>
<dbReference type="PROSITE" id="PS01187">
    <property type="entry name" value="EGF_CA"/>
    <property type="match status" value="2"/>
</dbReference>
<dbReference type="InterPro" id="IPR051586">
    <property type="entry name" value="PKC-binding_NELL"/>
</dbReference>
<dbReference type="Pfam" id="PF07645">
    <property type="entry name" value="EGF_CA"/>
    <property type="match status" value="1"/>
</dbReference>
<dbReference type="GO" id="GO:0004553">
    <property type="term" value="F:hydrolase activity, hydrolyzing O-glycosyl compounds"/>
    <property type="evidence" value="ECO:0007669"/>
    <property type="project" value="InterPro"/>
</dbReference>
<feature type="domain" description="EGF-like" evidence="9">
    <location>
        <begin position="423"/>
        <end position="461"/>
    </location>
</feature>
<feature type="compositionally biased region" description="Basic and acidic residues" evidence="7">
    <location>
        <begin position="707"/>
        <end position="723"/>
    </location>
</feature>
<dbReference type="PANTHER" id="PTHR24042:SF5">
    <property type="entry name" value="EGF-LIKE CALCIUM-BINDING DOMAIN-CONTAINING PROTEIN"/>
    <property type="match status" value="1"/>
</dbReference>
<dbReference type="InterPro" id="IPR017853">
    <property type="entry name" value="GH"/>
</dbReference>
<dbReference type="Gene3D" id="2.10.25.10">
    <property type="entry name" value="Laminin"/>
    <property type="match status" value="7"/>
</dbReference>
<dbReference type="PANTHER" id="PTHR24042">
    <property type="entry name" value="NEL HOMOLOG"/>
    <property type="match status" value="1"/>
</dbReference>
<dbReference type="CDD" id="cd00054">
    <property type="entry name" value="EGF_CA"/>
    <property type="match status" value="7"/>
</dbReference>
<dbReference type="InterPro" id="IPR001881">
    <property type="entry name" value="EGF-like_Ca-bd_dom"/>
</dbReference>
<comment type="caution">
    <text evidence="6">Lacks conserved residue(s) required for the propagation of feature annotation.</text>
</comment>
<feature type="domain" description="EGF-like" evidence="9">
    <location>
        <begin position="344"/>
        <end position="383"/>
    </location>
</feature>
<evidence type="ECO:0000256" key="6">
    <source>
        <dbReference type="PROSITE-ProRule" id="PRU00076"/>
    </source>
</evidence>
<keyword evidence="8" id="KW-0812">Transmembrane</keyword>
<dbReference type="InterPro" id="IPR049883">
    <property type="entry name" value="NOTCH1_EGF-like"/>
</dbReference>
<comment type="caution">
    <text evidence="10">The sequence shown here is derived from an EMBL/GenBank/DDBJ whole genome shotgun (WGS) entry which is preliminary data.</text>
</comment>
<feature type="domain" description="EGF-like" evidence="9">
    <location>
        <begin position="202"/>
        <end position="240"/>
    </location>
</feature>
<evidence type="ECO:0000256" key="2">
    <source>
        <dbReference type="ARBA" id="ARBA00022729"/>
    </source>
</evidence>
<dbReference type="SUPFAM" id="SSF51445">
    <property type="entry name" value="(Trans)glycosidases"/>
    <property type="match status" value="1"/>
</dbReference>
<feature type="domain" description="EGF-like" evidence="9">
    <location>
        <begin position="162"/>
        <end position="201"/>
    </location>
</feature>
<dbReference type="PROSITE" id="PS50026">
    <property type="entry name" value="EGF_3"/>
    <property type="match status" value="7"/>
</dbReference>
<dbReference type="InterPro" id="IPR006103">
    <property type="entry name" value="Glyco_hydro_2_cat"/>
</dbReference>
<evidence type="ECO:0000256" key="1">
    <source>
        <dbReference type="ARBA" id="ARBA00022536"/>
    </source>
</evidence>
<evidence type="ECO:0000313" key="11">
    <source>
        <dbReference type="Proteomes" id="UP001174909"/>
    </source>
</evidence>
<dbReference type="GO" id="GO:0008201">
    <property type="term" value="F:heparin binding"/>
    <property type="evidence" value="ECO:0007669"/>
    <property type="project" value="TreeGrafter"/>
</dbReference>
<dbReference type="InterPro" id="IPR018097">
    <property type="entry name" value="EGF_Ca-bd_CS"/>
</dbReference>
<evidence type="ECO:0000313" key="10">
    <source>
        <dbReference type="EMBL" id="CAI8014501.1"/>
    </source>
</evidence>
<dbReference type="SMART" id="SM00181">
    <property type="entry name" value="EGF"/>
    <property type="match status" value="8"/>
</dbReference>
<dbReference type="Proteomes" id="UP001174909">
    <property type="component" value="Unassembled WGS sequence"/>
</dbReference>
<feature type="domain" description="EGF-like" evidence="9">
    <location>
        <begin position="305"/>
        <end position="343"/>
    </location>
</feature>
<keyword evidence="8" id="KW-1133">Transmembrane helix</keyword>